<sequence length="295" mass="31536">MRDYFRGPALDRPAKLWPTGRRNRKLPGLILLCLLLLLPLGWLLLRHDEPAAVIAEPPPPVVVPSPSPVASSPTPSPSVTSSPTPSPSRTRKPTPTPTVKKLTQATLAPGRTVSCARVILAIDQSNSMAGYTAARDNALQQLVDWSSRNLKKRDQIAVVDFAGEAGIRQAPTSVKQLTGIGPVVSLAGGSKYLPILEAITAFPPSSCKTALVLLSDGDLEDLPADASESGTVLRGSDVKFQRLLVPDRNITVPLRWATAFPNGKPVFVDGMNPDETARVIGETIAKIVNSKIVYH</sequence>
<proteinExistence type="predicted"/>
<reference evidence="2 3" key="1">
    <citation type="submission" date="2021-01" db="EMBL/GenBank/DDBJ databases">
        <title>Whole genome shotgun sequence of Actinoplanes palleronii NBRC 14916.</title>
        <authorList>
            <person name="Komaki H."/>
            <person name="Tamura T."/>
        </authorList>
    </citation>
    <scope>NUCLEOTIDE SEQUENCE [LARGE SCALE GENOMIC DNA]</scope>
    <source>
        <strain evidence="2 3">NBRC 14916</strain>
    </source>
</reference>
<dbReference type="EMBL" id="BOMS01000048">
    <property type="protein sequence ID" value="GIE67394.1"/>
    <property type="molecule type" value="Genomic_DNA"/>
</dbReference>
<gene>
    <name evidence="2" type="ORF">Apa02nite_035020</name>
</gene>
<evidence type="ECO:0008006" key="4">
    <source>
        <dbReference type="Google" id="ProtNLM"/>
    </source>
</evidence>
<feature type="compositionally biased region" description="Low complexity" evidence="1">
    <location>
        <begin position="68"/>
        <end position="83"/>
    </location>
</feature>
<organism evidence="2 3">
    <name type="scientific">Actinoplanes palleronii</name>
    <dbReference type="NCBI Taxonomy" id="113570"/>
    <lineage>
        <taxon>Bacteria</taxon>
        <taxon>Bacillati</taxon>
        <taxon>Actinomycetota</taxon>
        <taxon>Actinomycetes</taxon>
        <taxon>Micromonosporales</taxon>
        <taxon>Micromonosporaceae</taxon>
        <taxon>Actinoplanes</taxon>
    </lineage>
</organism>
<comment type="caution">
    <text evidence="2">The sequence shown here is derived from an EMBL/GenBank/DDBJ whole genome shotgun (WGS) entry which is preliminary data.</text>
</comment>
<dbReference type="SUPFAM" id="SSF53300">
    <property type="entry name" value="vWA-like"/>
    <property type="match status" value="1"/>
</dbReference>
<dbReference type="InterPro" id="IPR036465">
    <property type="entry name" value="vWFA_dom_sf"/>
</dbReference>
<feature type="region of interest" description="Disordered" evidence="1">
    <location>
        <begin position="63"/>
        <end position="99"/>
    </location>
</feature>
<dbReference type="RefSeq" id="WP_203825904.1">
    <property type="nucleotide sequence ID" value="NZ_BAAATY010000011.1"/>
</dbReference>
<accession>A0ABQ4B9U3</accession>
<evidence type="ECO:0000313" key="2">
    <source>
        <dbReference type="EMBL" id="GIE67394.1"/>
    </source>
</evidence>
<evidence type="ECO:0000313" key="3">
    <source>
        <dbReference type="Proteomes" id="UP000624709"/>
    </source>
</evidence>
<dbReference type="CDD" id="cd00198">
    <property type="entry name" value="vWFA"/>
    <property type="match status" value="1"/>
</dbReference>
<name>A0ABQ4B9U3_9ACTN</name>
<dbReference type="Proteomes" id="UP000624709">
    <property type="component" value="Unassembled WGS sequence"/>
</dbReference>
<evidence type="ECO:0000256" key="1">
    <source>
        <dbReference type="SAM" id="MobiDB-lite"/>
    </source>
</evidence>
<keyword evidence="3" id="KW-1185">Reference proteome</keyword>
<dbReference type="Gene3D" id="3.40.50.410">
    <property type="entry name" value="von Willebrand factor, type A domain"/>
    <property type="match status" value="1"/>
</dbReference>
<protein>
    <recommendedName>
        <fullName evidence="4">VWFA domain-containing protein</fullName>
    </recommendedName>
</protein>